<dbReference type="InterPro" id="IPR001466">
    <property type="entry name" value="Beta-lactam-related"/>
</dbReference>
<dbReference type="Pfam" id="PF00144">
    <property type="entry name" value="Beta-lactamase"/>
    <property type="match status" value="1"/>
</dbReference>
<gene>
    <name evidence="3" type="ORF">RM446_01900</name>
</gene>
<sequence length="463" mass="49484">MSAARLDAFAERYVERTGLPGATVAVTEGRETVLTAGYGRTSDGAPLTADSPMRIASLSKSFTALAVMQLVEAGRVELDRPVQRYLPEFRVADPRGGRITVRHLLDQSSGMSDRTFPDASRPDQPQSLKEAVAQLRTAGLSADPGSEWNYHNPNYHVAARLVEKVGGLPFGSYMRREVFAPAGMDDTVALESSGAPSPGLANGFVRAYGADIALPEPDHFSAGSGGMVSTAEDMARWLVLQQSGGRSATGERVVSAASVAEMHAPSSHDGRSALGWMRREPEEGDHARLPQTWHGGALSTYSSYQFLVPETGYGVAVLLNTGIALTEEDSARLVDGLLALTEGRTPPEGGSSLWKVDAVFGVLTAATVALGVCGVLRSGDWARRRRGRPLWRTAGRLLAYLVPPGLLAVFQPAVDILLGGRDGTWLQRFYAIPAELSFLVLASFVCLGVVAVRVTALAREKRR</sequence>
<organism evidence="3 4">
    <name type="scientific">Streptomonospora wellingtoniae</name>
    <dbReference type="NCBI Taxonomy" id="3075544"/>
    <lineage>
        <taxon>Bacteria</taxon>
        <taxon>Bacillati</taxon>
        <taxon>Actinomycetota</taxon>
        <taxon>Actinomycetes</taxon>
        <taxon>Streptosporangiales</taxon>
        <taxon>Nocardiopsidaceae</taxon>
        <taxon>Streptomonospora</taxon>
    </lineage>
</organism>
<dbReference type="Proteomes" id="UP001183226">
    <property type="component" value="Unassembled WGS sequence"/>
</dbReference>
<keyword evidence="3" id="KW-0378">Hydrolase</keyword>
<protein>
    <submittedName>
        <fullName evidence="3">Serine hydrolase domain-containing protein</fullName>
        <ecNumber evidence="3">3.1.1.103</ecNumber>
    </submittedName>
</protein>
<evidence type="ECO:0000313" key="4">
    <source>
        <dbReference type="Proteomes" id="UP001183226"/>
    </source>
</evidence>
<proteinExistence type="predicted"/>
<dbReference type="Gene3D" id="3.40.710.10">
    <property type="entry name" value="DD-peptidase/beta-lactamase superfamily"/>
    <property type="match status" value="1"/>
</dbReference>
<dbReference type="SUPFAM" id="SSF56601">
    <property type="entry name" value="beta-lactamase/transpeptidase-like"/>
    <property type="match status" value="1"/>
</dbReference>
<dbReference type="EC" id="3.1.1.103" evidence="3"/>
<dbReference type="InterPro" id="IPR012338">
    <property type="entry name" value="Beta-lactam/transpept-like"/>
</dbReference>
<evidence type="ECO:0000259" key="2">
    <source>
        <dbReference type="Pfam" id="PF00144"/>
    </source>
</evidence>
<keyword evidence="4" id="KW-1185">Reference proteome</keyword>
<dbReference type="GO" id="GO:0016787">
    <property type="term" value="F:hydrolase activity"/>
    <property type="evidence" value="ECO:0007669"/>
    <property type="project" value="UniProtKB-KW"/>
</dbReference>
<feature type="transmembrane region" description="Helical" evidence="1">
    <location>
        <begin position="438"/>
        <end position="458"/>
    </location>
</feature>
<dbReference type="PANTHER" id="PTHR46825:SF9">
    <property type="entry name" value="BETA-LACTAMASE-RELATED DOMAIN-CONTAINING PROTEIN"/>
    <property type="match status" value="1"/>
</dbReference>
<keyword evidence="1" id="KW-1133">Transmembrane helix</keyword>
<evidence type="ECO:0000313" key="3">
    <source>
        <dbReference type="EMBL" id="MDT0300861.1"/>
    </source>
</evidence>
<accession>A0ABU2KNL2</accession>
<feature type="transmembrane region" description="Helical" evidence="1">
    <location>
        <begin position="397"/>
        <end position="418"/>
    </location>
</feature>
<keyword evidence="1" id="KW-0472">Membrane</keyword>
<reference evidence="4" key="1">
    <citation type="submission" date="2023-07" db="EMBL/GenBank/DDBJ databases">
        <title>30 novel species of actinomycetes from the DSMZ collection.</title>
        <authorList>
            <person name="Nouioui I."/>
        </authorList>
    </citation>
    <scope>NUCLEOTIDE SEQUENCE [LARGE SCALE GENOMIC DNA]</scope>
    <source>
        <strain evidence="4">DSM 45055</strain>
    </source>
</reference>
<keyword evidence="1" id="KW-0812">Transmembrane</keyword>
<feature type="domain" description="Beta-lactamase-related" evidence="2">
    <location>
        <begin position="6"/>
        <end position="324"/>
    </location>
</feature>
<evidence type="ECO:0000256" key="1">
    <source>
        <dbReference type="SAM" id="Phobius"/>
    </source>
</evidence>
<dbReference type="PANTHER" id="PTHR46825">
    <property type="entry name" value="D-ALANYL-D-ALANINE-CARBOXYPEPTIDASE/ENDOPEPTIDASE AMPH"/>
    <property type="match status" value="1"/>
</dbReference>
<dbReference type="InterPro" id="IPR050491">
    <property type="entry name" value="AmpC-like"/>
</dbReference>
<comment type="caution">
    <text evidence="3">The sequence shown here is derived from an EMBL/GenBank/DDBJ whole genome shotgun (WGS) entry which is preliminary data.</text>
</comment>
<name>A0ABU2KNL2_9ACTN</name>
<feature type="transmembrane region" description="Helical" evidence="1">
    <location>
        <begin position="358"/>
        <end position="376"/>
    </location>
</feature>
<dbReference type="EMBL" id="JAVREK010000002">
    <property type="protein sequence ID" value="MDT0300861.1"/>
    <property type="molecule type" value="Genomic_DNA"/>
</dbReference>
<dbReference type="RefSeq" id="WP_311543300.1">
    <property type="nucleotide sequence ID" value="NZ_JAVREK010000002.1"/>
</dbReference>